<dbReference type="OrthoDB" id="9805017at2"/>
<organism evidence="7 8">
    <name type="scientific">Chlorobium phaeobacteroides (strain DSM 266 / SMG 266 / 2430)</name>
    <dbReference type="NCBI Taxonomy" id="290317"/>
    <lineage>
        <taxon>Bacteria</taxon>
        <taxon>Pseudomonadati</taxon>
        <taxon>Chlorobiota</taxon>
        <taxon>Chlorobiia</taxon>
        <taxon>Chlorobiales</taxon>
        <taxon>Chlorobiaceae</taxon>
        <taxon>Chlorobium/Pelodictyon group</taxon>
        <taxon>Chlorobium</taxon>
    </lineage>
</organism>
<feature type="compositionally biased region" description="Polar residues" evidence="5">
    <location>
        <begin position="1630"/>
        <end position="1640"/>
    </location>
</feature>
<dbReference type="RefSeq" id="WP_011746102.1">
    <property type="nucleotide sequence ID" value="NC_008639.1"/>
</dbReference>
<name>A1BIT9_CHLPD</name>
<dbReference type="InterPro" id="IPR011049">
    <property type="entry name" value="Serralysin-like_metalloprot_C"/>
</dbReference>
<comment type="subcellular location">
    <subcellularLocation>
        <location evidence="2">Secreted</location>
    </subcellularLocation>
</comment>
<feature type="region of interest" description="Disordered" evidence="5">
    <location>
        <begin position="896"/>
        <end position="940"/>
    </location>
</feature>
<proteinExistence type="predicted"/>
<dbReference type="SUPFAM" id="SSF63829">
    <property type="entry name" value="Calcium-dependent phosphotriesterase"/>
    <property type="match status" value="1"/>
</dbReference>
<dbReference type="HOGENOM" id="CLU_228775_0_0_10"/>
<dbReference type="KEGG" id="cph:Cpha266_2326"/>
<feature type="domain" description="Peptidase M10 serralysin C-terminal" evidence="6">
    <location>
        <begin position="2280"/>
        <end position="2466"/>
    </location>
</feature>
<feature type="region of interest" description="Disordered" evidence="5">
    <location>
        <begin position="624"/>
        <end position="675"/>
    </location>
</feature>
<feature type="compositionally biased region" description="Polar residues" evidence="5">
    <location>
        <begin position="911"/>
        <end position="921"/>
    </location>
</feature>
<protein>
    <submittedName>
        <fullName evidence="7">Hemolysin-type calcium-binding region</fullName>
    </submittedName>
</protein>
<evidence type="ECO:0000256" key="4">
    <source>
        <dbReference type="ARBA" id="ARBA00022737"/>
    </source>
</evidence>
<feature type="region of interest" description="Disordered" evidence="5">
    <location>
        <begin position="1454"/>
        <end position="1489"/>
    </location>
</feature>
<dbReference type="InterPro" id="IPR013431">
    <property type="entry name" value="Delta_60_rpt"/>
</dbReference>
<evidence type="ECO:0000256" key="1">
    <source>
        <dbReference type="ARBA" id="ARBA00001913"/>
    </source>
</evidence>
<evidence type="ECO:0000256" key="3">
    <source>
        <dbReference type="ARBA" id="ARBA00022525"/>
    </source>
</evidence>
<dbReference type="GO" id="GO:0005509">
    <property type="term" value="F:calcium ion binding"/>
    <property type="evidence" value="ECO:0007669"/>
    <property type="project" value="InterPro"/>
</dbReference>
<feature type="compositionally biased region" description="Low complexity" evidence="5">
    <location>
        <begin position="1008"/>
        <end position="1027"/>
    </location>
</feature>
<dbReference type="PRINTS" id="PR00313">
    <property type="entry name" value="CABNDNGRPT"/>
</dbReference>
<dbReference type="InterPro" id="IPR050557">
    <property type="entry name" value="RTX_toxin/Mannuronan_C5-epim"/>
</dbReference>
<sequence length="2467" mass="254612">MAIIYDTPGQVLTDFGYYDKPRSIVIQPDGKMVVFGTVSYSADDDEYSGIAVARYNPDLSLDQTFGINGKIVSYNESDPDYFRAIAYQPDGKALVLEGPDVYNNRTITVLRYLSDGSLDNSLNSHGIVDINFDNWQAHYRYLKGEDIDVQSDGKIVVLGIFEYKPNAIYSDIVLFRFNGDGSVDSSFGSNGNVLTNITRLTHGKSIAFQSDGKIIVAGYDGFAGATTSVLVVRYNSDGSLDTSFGDDGKVITSLASGSCRANEAIVQNDGKILVVGIKDGTDGTVLLMRYNEDGTLDSGFSEDGMVMASVSGASIGESVSVIIQPDGKILVKGIVDDDVIVLRYHADGSVDTAFSDNGMLRTSISAINSSFDARSDTDNIVLQPDGKILVTGYIGSDFVVQRYTADGKLDIDHYVPGTDGSDVIYGYDGDDTLDGGADNDTLYGGAGFDSISGGDGNDTLDGGDGKDVMAGGKGHDLYVVNDFDEVVEYADEGNDTVQSKILMYTLPGNVENLILDNGSNVFSGIGNSLSNIIIGNSFVNNLEGEGGNDYLYGLEGNDMIRGGAGNDTVDGGAGNDLIEGGSGDDVYVVDNPGDTIVELFNEGVDLVRSEVSWTLGSHLENLDLPGNANNNGSGNTLDNRITGNSGKNSLMGGAGNDTLFGAEGDDTLEGGTGADSMAGGMGNDLFIADTILDVVMEQAEEGIDLVRSNVSWTLSAHVEHLELLGTASTCGMGNELDNRITGNSGRNTLDGGVGADSMSGGIGDDTYVVDNSLDVVAEFVGEGCDQVRSNGSWMLGGNFENLELLGTSNTKGTGNDLDNRIIGNSGRNTLVGGAGNDTLDGGVGADSMVGGIGDDIYVVNYSLDVVTENADEGIDLVQSSTGWTLGANLENLELTGTANTRGTGNDHDNRITGNSGKNTLTGGAGNDTLDGGTGADSMSGGIGDDTYVVNYSLDVVTENADEGCDRVQSNVSWTLGSNVENLELTGTANTRGTGNELDNLITGNSGRNTLTGGDGNDTLDGGSGADSMSGGIGDDTYVVNCSLDVVTEFSGEGIDRVQSSTAWTLGGNFENLELTGTTNTRGMGNELDNLIIGNSGRNTLDGGVGADSMLGGQGDDTYVVNDSLDVVTEVANEGIDSIQSSLSWLLGANIENLELLGTSDSNGTGNGLDNRITGNTGANMLVGAAGKDTLVGGAGNDILDGGSGADSMAGGVGDDTYVVNYSRDVVMERAGEGTDLVQSGISWTLGDHVENLELTGTANTRGTGNDLGNRITGNSGRNTLDGGVGADSMAAGIGDDTYVVSDILDVVIEQAGEGTDLVRSSVSWTLGDNVENLELTGTANISGKGNEFDNRITGNTGANMLVGYAGKDTLVGGAGNDTLDGGVGADSMEGGKGDDTYVVNYSRDVVMERAGEGTDLVQSGTGWTLGDNIENLELTGTASTRGTGNSLNNLISGNGGNNILTGGEGNDTLDGGMGSDNMAGGSGDDTYMVNENSDVVTEYADEGIDLVRSSVSWMLGDNIENLELSGAEDFIGIGNDCDNGITSGSGNDMLTGGAGNDTLNGGLGEDRLAGGGDDDVYVVDNHFDIVMEHTDEGIDLVRSSISWTLGDHVENLELLGTADDSGTGNELDNRITGNSGNNMLTGGDGDDILDGGSGSDSMAGGSGDDLYVVSESGDVVTEYADEGIDLVRSGVSWSLETNFENLELIGTANITGTGNELDNRITGNNGKNTLIGGSGDDTLDGRSGVDSMSGGVGDDVYVVTESGDVVTEYADEGIDMVQSNVSWTLGANIENLELLGTSNSSGTGNELDNCITGNSEKNTLNGGLGEDRLAGGGDDDVYVVDNHFDTVMEHTDEGIDLVRSSISWTLGDHVENLELLGTADDSGTGNELDNRITGNSGNNMLTGGDGDDILDGGSGSDSMAGGSGDDLYVVSESGDVVTEYADEGIDLVRSGVSWSLETNFENLELIGTANITGTGNELDNRITGNNGKNTLIGGSGDDTLDGRSGVDSMSGGVGDDVYVVTESGDVVTEYADEGIDMVQSNVSWTLGANIENLELLGTSNSSGTGNELDNCITGNSEKNTLNGGLGEDRLAGGGDDDVYVVDNHFDTVMEHTDEGIDLVRSSISWTLGDHVENLELLGTADDSGTGNELDNRITGNSGNNMLTGGDGDDILDGGSGSDSMAGGSGDDLYVVSESGDVVTEYADEGIDLVRSGVSWSLETNFENLELIGTANITGTGNELDNYLTGNSGNNQLSGRAGNDTLDGGVGTDSMTGGTGNDIYVVNTSSDVVIEHEGEGDDFVLASVNWSLGSNTEYLALIGNGNTNGDGNDFDNIIIGNNGWNTLKGMAGNDVLIGGSAADNLTGGDGRDIFLYNSVSDSSINSADVITDFTGGADKIDLSGIDANSIEEGNQSFDSVILDGSDTFYAQGQLRFDSVTGILYGNTDNDTAPEFSVRLLGVTNINASDIVL</sequence>
<dbReference type="Pfam" id="PF17164">
    <property type="entry name" value="DUF5122"/>
    <property type="match status" value="6"/>
</dbReference>
<comment type="cofactor">
    <cofactor evidence="1">
        <name>Ca(2+)</name>
        <dbReference type="ChEBI" id="CHEBI:29108"/>
    </cofactor>
</comment>
<dbReference type="InterPro" id="IPR013858">
    <property type="entry name" value="Peptidase_M10B_C"/>
</dbReference>
<dbReference type="PANTHER" id="PTHR38340:SF1">
    <property type="entry name" value="S-LAYER PROTEIN"/>
    <property type="match status" value="1"/>
</dbReference>
<evidence type="ECO:0000313" key="7">
    <source>
        <dbReference type="EMBL" id="ABL66316.1"/>
    </source>
</evidence>
<dbReference type="NCBIfam" id="TIGR02608">
    <property type="entry name" value="delta_60_rpt"/>
    <property type="match status" value="7"/>
</dbReference>
<dbReference type="eggNOG" id="COG2931">
    <property type="taxonomic scope" value="Bacteria"/>
</dbReference>
<dbReference type="STRING" id="290317.Cpha266_2326"/>
<gene>
    <name evidence="7" type="ordered locus">Cpha266_2326</name>
</gene>
<keyword evidence="4" id="KW-0677">Repeat</keyword>
<dbReference type="Pfam" id="PF08548">
    <property type="entry name" value="Peptidase_M10_C"/>
    <property type="match status" value="1"/>
</dbReference>
<evidence type="ECO:0000256" key="2">
    <source>
        <dbReference type="ARBA" id="ARBA00004613"/>
    </source>
</evidence>
<dbReference type="SUPFAM" id="SSF51120">
    <property type="entry name" value="beta-Roll"/>
    <property type="match status" value="16"/>
</dbReference>
<dbReference type="Pfam" id="PF00353">
    <property type="entry name" value="HemolysinCabind"/>
    <property type="match status" value="22"/>
</dbReference>
<evidence type="ECO:0000259" key="6">
    <source>
        <dbReference type="Pfam" id="PF08548"/>
    </source>
</evidence>
<dbReference type="Gene3D" id="2.80.10.50">
    <property type="match status" value="2"/>
</dbReference>
<dbReference type="EMBL" id="CP000492">
    <property type="protein sequence ID" value="ABL66316.1"/>
    <property type="molecule type" value="Genomic_DNA"/>
</dbReference>
<reference evidence="7 8" key="1">
    <citation type="submission" date="2006-12" db="EMBL/GenBank/DDBJ databases">
        <title>Complete sequence of Chlorobium phaeobacteroides DSM 266.</title>
        <authorList>
            <consortium name="US DOE Joint Genome Institute"/>
            <person name="Copeland A."/>
            <person name="Lucas S."/>
            <person name="Lapidus A."/>
            <person name="Barry K."/>
            <person name="Detter J.C."/>
            <person name="Glavina del Rio T."/>
            <person name="Hammon N."/>
            <person name="Israni S."/>
            <person name="Pitluck S."/>
            <person name="Goltsman E."/>
            <person name="Schmutz J."/>
            <person name="Larimer F."/>
            <person name="Land M."/>
            <person name="Hauser L."/>
            <person name="Mikhailova N."/>
            <person name="Li T."/>
            <person name="Overmann J."/>
            <person name="Bryant D.A."/>
            <person name="Richardson P."/>
        </authorList>
    </citation>
    <scope>NUCLEOTIDE SEQUENCE [LARGE SCALE GENOMIC DNA]</scope>
    <source>
        <strain evidence="7 8">DSM 266</strain>
    </source>
</reference>
<evidence type="ECO:0000256" key="5">
    <source>
        <dbReference type="SAM" id="MobiDB-lite"/>
    </source>
</evidence>
<dbReference type="Gene3D" id="2.150.10.10">
    <property type="entry name" value="Serralysin-like metalloprotease, C-terminal"/>
    <property type="match status" value="14"/>
</dbReference>
<dbReference type="GO" id="GO:0005615">
    <property type="term" value="C:extracellular space"/>
    <property type="evidence" value="ECO:0007669"/>
    <property type="project" value="InterPro"/>
</dbReference>
<dbReference type="InterPro" id="IPR001343">
    <property type="entry name" value="Hemolysn_Ca-bd"/>
</dbReference>
<evidence type="ECO:0000313" key="8">
    <source>
        <dbReference type="Proteomes" id="UP000008701"/>
    </source>
</evidence>
<keyword evidence="8" id="KW-1185">Reference proteome</keyword>
<feature type="compositionally biased region" description="Polar residues" evidence="5">
    <location>
        <begin position="627"/>
        <end position="648"/>
    </location>
</feature>
<dbReference type="PANTHER" id="PTHR38340">
    <property type="entry name" value="S-LAYER PROTEIN"/>
    <property type="match status" value="1"/>
</dbReference>
<keyword evidence="3" id="KW-0964">Secreted</keyword>
<feature type="region of interest" description="Disordered" evidence="5">
    <location>
        <begin position="986"/>
        <end position="1027"/>
    </location>
</feature>
<dbReference type="PROSITE" id="PS00330">
    <property type="entry name" value="HEMOLYSIN_CALCIUM"/>
    <property type="match status" value="6"/>
</dbReference>
<feature type="region of interest" description="Disordered" evidence="5">
    <location>
        <begin position="1630"/>
        <end position="1664"/>
    </location>
</feature>
<accession>A1BIT9</accession>
<dbReference type="InterPro" id="IPR018511">
    <property type="entry name" value="Hemolysin-typ_Ca-bd_CS"/>
</dbReference>
<dbReference type="Proteomes" id="UP000008701">
    <property type="component" value="Chromosome"/>
</dbReference>
<dbReference type="eggNOG" id="COG1572">
    <property type="taxonomic scope" value="Bacteria"/>
</dbReference>